<dbReference type="InterPro" id="IPR001296">
    <property type="entry name" value="Glyco_trans_1"/>
</dbReference>
<accession>A0A450VXS6</accession>
<sequence>MSAAPIHVALVMAGDEEGGLEKHVIDLANALPDYDIRTTLISHPKYGSRLHKGIGFIGAPLHLGRHNPRALWSLLSTLRRLRPTILHTQAHKATAMAHALRHWLPPAPWVGTVHNLKQRHDMFAHCQVVIGVSQGVANHTGLPRARVIYNGCPMPDPPSLPDIARFRQEPGVSSTRAFWLAIGRLVPAKAFDVLLDSWARLPDAPYLMIAGDGPEASRLRQQRAQLGLRDRVRLLGHRDDAPTLLAACDGVVISSHREGFSYVMAEGLLARKPVLATRVPGPVEILPDACLIEPDNPAAMATMLQANLADPTALRTRFVPVWDWAREHLTLPSMVKRYVDLYRELNGAKARHAIQR</sequence>
<dbReference type="CDD" id="cd03811">
    <property type="entry name" value="GT4_GT28_WabH-like"/>
    <property type="match status" value="1"/>
</dbReference>
<protein>
    <submittedName>
        <fullName evidence="3">Glycosyltransferase involved in cell wall bisynthesis</fullName>
    </submittedName>
</protein>
<feature type="domain" description="Glycosyltransferase subfamily 4-like N-terminal" evidence="2">
    <location>
        <begin position="18"/>
        <end position="151"/>
    </location>
</feature>
<evidence type="ECO:0000259" key="1">
    <source>
        <dbReference type="Pfam" id="PF00534"/>
    </source>
</evidence>
<dbReference type="EMBL" id="CAADFK010000010">
    <property type="protein sequence ID" value="VFK09607.1"/>
    <property type="molecule type" value="Genomic_DNA"/>
</dbReference>
<proteinExistence type="predicted"/>
<name>A0A450VXS6_9GAMM</name>
<dbReference type="AlphaFoldDB" id="A0A450VXS6"/>
<dbReference type="InterPro" id="IPR028098">
    <property type="entry name" value="Glyco_trans_4-like_N"/>
</dbReference>
<dbReference type="SUPFAM" id="SSF53756">
    <property type="entry name" value="UDP-Glycosyltransferase/glycogen phosphorylase"/>
    <property type="match status" value="1"/>
</dbReference>
<gene>
    <name evidence="3" type="ORF">BECKLPF1236B_GA0070989_101017</name>
</gene>
<dbReference type="GO" id="GO:0016757">
    <property type="term" value="F:glycosyltransferase activity"/>
    <property type="evidence" value="ECO:0007669"/>
    <property type="project" value="UniProtKB-ARBA"/>
</dbReference>
<evidence type="ECO:0000259" key="2">
    <source>
        <dbReference type="Pfam" id="PF13439"/>
    </source>
</evidence>
<dbReference type="Pfam" id="PF00534">
    <property type="entry name" value="Glycos_transf_1"/>
    <property type="match status" value="1"/>
</dbReference>
<feature type="domain" description="Glycosyl transferase family 1" evidence="1">
    <location>
        <begin position="164"/>
        <end position="318"/>
    </location>
</feature>
<dbReference type="Gene3D" id="3.40.50.2000">
    <property type="entry name" value="Glycogen Phosphorylase B"/>
    <property type="match status" value="2"/>
</dbReference>
<dbReference type="Pfam" id="PF13439">
    <property type="entry name" value="Glyco_transf_4"/>
    <property type="match status" value="1"/>
</dbReference>
<dbReference type="PANTHER" id="PTHR12526">
    <property type="entry name" value="GLYCOSYLTRANSFERASE"/>
    <property type="match status" value="1"/>
</dbReference>
<organism evidence="3">
    <name type="scientific">Candidatus Kentrum sp. LPFa</name>
    <dbReference type="NCBI Taxonomy" id="2126335"/>
    <lineage>
        <taxon>Bacteria</taxon>
        <taxon>Pseudomonadati</taxon>
        <taxon>Pseudomonadota</taxon>
        <taxon>Gammaproteobacteria</taxon>
        <taxon>Candidatus Kentrum</taxon>
    </lineage>
</organism>
<reference evidence="3" key="1">
    <citation type="submission" date="2019-02" db="EMBL/GenBank/DDBJ databases">
        <authorList>
            <person name="Gruber-Vodicka R. H."/>
            <person name="Seah K. B. B."/>
        </authorList>
    </citation>
    <scope>NUCLEOTIDE SEQUENCE</scope>
    <source>
        <strain evidence="3">BECK_S313</strain>
    </source>
</reference>
<evidence type="ECO:0000313" key="3">
    <source>
        <dbReference type="EMBL" id="VFK09607.1"/>
    </source>
</evidence>
<keyword evidence="3" id="KW-0808">Transferase</keyword>